<proteinExistence type="predicted"/>
<dbReference type="InterPro" id="IPR005101">
    <property type="entry name" value="Cryptochr/Photolyase_FAD-bd"/>
</dbReference>
<dbReference type="Gene3D" id="1.10.579.10">
    <property type="entry name" value="DNA Cyclobutane Dipyrimidine Photolyase, subunit A, domain 3"/>
    <property type="match status" value="1"/>
</dbReference>
<sequence length="491" mass="58658">MFKTVNLIFPNQLFKNNPLFENEGDFYLIEEYLFFKQYKFHKQKIAFHRSSMKFYQKYLEEKGLNVVYIECENPLSDIRNFRKEILEKDITEINVIYPADFYLEKRLKEIAKSIKINILESPQFINNKKDLEVFFNPDKKSYFQTAFYKQERIRLNILVDENKNPEGGNWTYDVDNRKKYPKGKTPPSIHFPERSKIWDDAVKYTEENFENNLGKISENTFYPTSHEAAESWLEQFLEYRFIDFGIYEDAIVEKEIILNHSLLSPLINSGLLTPIEVIEKTLDFAKKNKIPLNSLEGFIRQIIGWREFMHGMYLFKGIYSRTKNYFGFKRKMPKSFYDGTTGISPIDETIKKVLETGYCHHIERLMVLGNFMLLCEIHPDAVYQWFMELFIDAYDWVMVPNIYGMSQFADGGTFATKPYLSGSNYIKKMSDYGKGEWEAIWDGLFWRFVGEHREFFKGNQRVSMMYYSYQKMDEEKRKLHHKNAEDFLLKL</sequence>
<dbReference type="OrthoDB" id="5288100at2"/>
<evidence type="ECO:0000259" key="1">
    <source>
        <dbReference type="Pfam" id="PF03441"/>
    </source>
</evidence>
<feature type="domain" description="Cryptochrome/DNA photolyase FAD-binding" evidence="1">
    <location>
        <begin position="304"/>
        <end position="397"/>
    </location>
</feature>
<dbReference type="PANTHER" id="PTHR38657">
    <property type="entry name" value="SLR1343 PROTEIN"/>
    <property type="match status" value="1"/>
</dbReference>
<keyword evidence="2" id="KW-0456">Lyase</keyword>
<dbReference type="InterPro" id="IPR007357">
    <property type="entry name" value="PhrB-like"/>
</dbReference>
<dbReference type="Gene3D" id="1.10.10.1710">
    <property type="entry name" value="Deoxyribodipyrimidine photolyase-related"/>
    <property type="match status" value="1"/>
</dbReference>
<keyword evidence="3" id="KW-1185">Reference proteome</keyword>
<gene>
    <name evidence="2" type="ORF">SAMN05443292_0332</name>
</gene>
<dbReference type="STRING" id="1125876.SAMN05443292_0332"/>
<name>A0A1I3D9W0_9FLAO</name>
<organism evidence="2 3">
    <name type="scientific">Halpernia frigidisoli</name>
    <dbReference type="NCBI Taxonomy" id="1125876"/>
    <lineage>
        <taxon>Bacteria</taxon>
        <taxon>Pseudomonadati</taxon>
        <taxon>Bacteroidota</taxon>
        <taxon>Flavobacteriia</taxon>
        <taxon>Flavobacteriales</taxon>
        <taxon>Weeksellaceae</taxon>
        <taxon>Chryseobacterium group</taxon>
        <taxon>Halpernia</taxon>
    </lineage>
</organism>
<dbReference type="InterPro" id="IPR014729">
    <property type="entry name" value="Rossmann-like_a/b/a_fold"/>
</dbReference>
<dbReference type="Gene3D" id="3.40.50.620">
    <property type="entry name" value="HUPs"/>
    <property type="match status" value="1"/>
</dbReference>
<reference evidence="2 3" key="1">
    <citation type="submission" date="2016-10" db="EMBL/GenBank/DDBJ databases">
        <authorList>
            <person name="de Groot N.N."/>
        </authorList>
    </citation>
    <scope>NUCLEOTIDE SEQUENCE [LARGE SCALE GENOMIC DNA]</scope>
    <source>
        <strain evidence="2 3">DSM 26000</strain>
    </source>
</reference>
<accession>A0A1I3D9W0</accession>
<dbReference type="InterPro" id="IPR052551">
    <property type="entry name" value="UV-DNA_repair_photolyase"/>
</dbReference>
<evidence type="ECO:0000313" key="2">
    <source>
        <dbReference type="EMBL" id="SFH83338.1"/>
    </source>
</evidence>
<dbReference type="Proteomes" id="UP000198931">
    <property type="component" value="Unassembled WGS sequence"/>
</dbReference>
<evidence type="ECO:0000313" key="3">
    <source>
        <dbReference type="Proteomes" id="UP000198931"/>
    </source>
</evidence>
<dbReference type="SUPFAM" id="SSF48173">
    <property type="entry name" value="Cryptochrome/photolyase FAD-binding domain"/>
    <property type="match status" value="1"/>
</dbReference>
<dbReference type="InterPro" id="IPR036134">
    <property type="entry name" value="Crypto/Photolyase_FAD-like_sf"/>
</dbReference>
<protein>
    <submittedName>
        <fullName evidence="2">Deoxyribodipyrimidine photolyase-related protein</fullName>
    </submittedName>
</protein>
<dbReference type="Gene3D" id="1.25.40.80">
    <property type="match status" value="1"/>
</dbReference>
<dbReference type="Pfam" id="PF04244">
    <property type="entry name" value="DPRP"/>
    <property type="match status" value="1"/>
</dbReference>
<dbReference type="AlphaFoldDB" id="A0A1I3D9W0"/>
<dbReference type="PANTHER" id="PTHR38657:SF1">
    <property type="entry name" value="SLR1343 PROTEIN"/>
    <property type="match status" value="1"/>
</dbReference>
<dbReference type="Pfam" id="PF03441">
    <property type="entry name" value="FAD_binding_7"/>
    <property type="match status" value="1"/>
</dbReference>
<dbReference type="GO" id="GO:0016829">
    <property type="term" value="F:lyase activity"/>
    <property type="evidence" value="ECO:0007669"/>
    <property type="project" value="UniProtKB-KW"/>
</dbReference>
<dbReference type="EMBL" id="FOQT01000001">
    <property type="protein sequence ID" value="SFH83338.1"/>
    <property type="molecule type" value="Genomic_DNA"/>
</dbReference>